<keyword evidence="5 14" id="KW-0349">Heme</keyword>
<evidence type="ECO:0000313" key="16">
    <source>
        <dbReference type="EMBL" id="KAK7040214.1"/>
    </source>
</evidence>
<dbReference type="InterPro" id="IPR017972">
    <property type="entry name" value="Cyt_P450_CS"/>
</dbReference>
<evidence type="ECO:0000256" key="14">
    <source>
        <dbReference type="PIRSR" id="PIRSR602401-1"/>
    </source>
</evidence>
<comment type="cofactor">
    <cofactor evidence="1 14">
        <name>heme</name>
        <dbReference type="ChEBI" id="CHEBI:30413"/>
    </cofactor>
</comment>
<evidence type="ECO:0000256" key="2">
    <source>
        <dbReference type="ARBA" id="ARBA00004167"/>
    </source>
</evidence>
<keyword evidence="17" id="KW-1185">Reference proteome</keyword>
<dbReference type="CDD" id="cd11065">
    <property type="entry name" value="CYP64-like"/>
    <property type="match status" value="1"/>
</dbReference>
<comment type="similarity">
    <text evidence="4 15">Belongs to the cytochrome P450 family.</text>
</comment>
<accession>A0AAW0CME3</accession>
<reference evidence="16 17" key="1">
    <citation type="submission" date="2024-01" db="EMBL/GenBank/DDBJ databases">
        <title>A draft genome for a cacao thread blight-causing isolate of Paramarasmius palmivorus.</title>
        <authorList>
            <person name="Baruah I.K."/>
            <person name="Bukari Y."/>
            <person name="Amoako-Attah I."/>
            <person name="Meinhardt L.W."/>
            <person name="Bailey B.A."/>
            <person name="Cohen S.P."/>
        </authorList>
    </citation>
    <scope>NUCLEOTIDE SEQUENCE [LARGE SCALE GENOMIC DNA]</scope>
    <source>
        <strain evidence="16 17">GH-12</strain>
    </source>
</reference>
<evidence type="ECO:0000256" key="4">
    <source>
        <dbReference type="ARBA" id="ARBA00010617"/>
    </source>
</evidence>
<keyword evidence="13" id="KW-0325">Glycoprotein</keyword>
<proteinExistence type="inferred from homology"/>
<dbReference type="PRINTS" id="PR00385">
    <property type="entry name" value="P450"/>
</dbReference>
<dbReference type="Proteomes" id="UP001383192">
    <property type="component" value="Unassembled WGS sequence"/>
</dbReference>
<dbReference type="InterPro" id="IPR036396">
    <property type="entry name" value="Cyt_P450_sf"/>
</dbReference>
<dbReference type="EMBL" id="JAYKXP010000038">
    <property type="protein sequence ID" value="KAK7040214.1"/>
    <property type="molecule type" value="Genomic_DNA"/>
</dbReference>
<comment type="pathway">
    <text evidence="3">Secondary metabolite biosynthesis.</text>
</comment>
<comment type="subcellular location">
    <subcellularLocation>
        <location evidence="2">Membrane</location>
        <topology evidence="2">Single-pass membrane protein</topology>
    </subcellularLocation>
</comment>
<dbReference type="GO" id="GO:0020037">
    <property type="term" value="F:heme binding"/>
    <property type="evidence" value="ECO:0007669"/>
    <property type="project" value="InterPro"/>
</dbReference>
<dbReference type="PRINTS" id="PR00463">
    <property type="entry name" value="EP450I"/>
</dbReference>
<dbReference type="Pfam" id="PF00067">
    <property type="entry name" value="p450"/>
    <property type="match status" value="1"/>
</dbReference>
<dbReference type="GO" id="GO:0004497">
    <property type="term" value="F:monooxygenase activity"/>
    <property type="evidence" value="ECO:0007669"/>
    <property type="project" value="UniProtKB-KW"/>
</dbReference>
<dbReference type="InterPro" id="IPR050364">
    <property type="entry name" value="Cytochrome_P450_fung"/>
</dbReference>
<dbReference type="PANTHER" id="PTHR46300:SF2">
    <property type="entry name" value="CYTOCHROME P450 MONOOXYGENASE ALNH-RELATED"/>
    <property type="match status" value="1"/>
</dbReference>
<sequence length="540" mass="61540">MTCTAPVIALIAIAATLAWLLRFGKRESYLPPGPPTLPLIGNIHVLPTKFPHYQFTEWARQYGGIYSLKIGTQTAIVLNSMEHVKELLDKRNATTASRPRNYAADMVTKGLYFALIPANRVWRIQRKAAGTFLLPSAIPAHLPLQYAEASQTLYDILHSPEDLCDHLSRYSFSIIASIVYGKRCPRTRTRELVAFYNFQFIWTELLSPGTVPPVDKFPILGYIPERWAPWKTLLKKVQQGHRELYFGLLEESERRLESGQGSNGSFAEELLGRMEEYAGMDREMIGYFGGVLIEGGAETTPSLLKSFVLFLIASPEIQRKAYEEVMRVVGIQRTPVLEDYKDLPYLDAVLKEVQRLRPVAPLAVPHETTATEQYLDYIIPENTILFPNIYGINHDPEYFKDPESFWPERYLLTEHGTKPGVDDSCFRADIIFGFGRRICPGIHLGKNSLALAAMNLIWAFEFKPLLDPETGNDAPIDLFAYEEGVIFSPKSFQCRINPRSKSAVDIIEHQYREATETLVKYERDIAPEDKEWLQESRKNR</sequence>
<protein>
    <recommendedName>
        <fullName evidence="18">Cytochrome P450</fullName>
    </recommendedName>
</protein>
<evidence type="ECO:0000256" key="13">
    <source>
        <dbReference type="ARBA" id="ARBA00023180"/>
    </source>
</evidence>
<gene>
    <name evidence="16" type="ORF">VNI00_010020</name>
</gene>
<organism evidence="16 17">
    <name type="scientific">Paramarasmius palmivorus</name>
    <dbReference type="NCBI Taxonomy" id="297713"/>
    <lineage>
        <taxon>Eukaryota</taxon>
        <taxon>Fungi</taxon>
        <taxon>Dikarya</taxon>
        <taxon>Basidiomycota</taxon>
        <taxon>Agaricomycotina</taxon>
        <taxon>Agaricomycetes</taxon>
        <taxon>Agaricomycetidae</taxon>
        <taxon>Agaricales</taxon>
        <taxon>Marasmiineae</taxon>
        <taxon>Marasmiaceae</taxon>
        <taxon>Paramarasmius</taxon>
    </lineage>
</organism>
<evidence type="ECO:0000256" key="7">
    <source>
        <dbReference type="ARBA" id="ARBA00022723"/>
    </source>
</evidence>
<keyword evidence="12" id="KW-0472">Membrane</keyword>
<evidence type="ECO:0000256" key="12">
    <source>
        <dbReference type="ARBA" id="ARBA00023136"/>
    </source>
</evidence>
<dbReference type="Gene3D" id="1.10.630.10">
    <property type="entry name" value="Cytochrome P450"/>
    <property type="match status" value="1"/>
</dbReference>
<evidence type="ECO:0000256" key="8">
    <source>
        <dbReference type="ARBA" id="ARBA00022989"/>
    </source>
</evidence>
<keyword evidence="8" id="KW-1133">Transmembrane helix</keyword>
<keyword evidence="7 14" id="KW-0479">Metal-binding</keyword>
<dbReference type="SUPFAM" id="SSF48264">
    <property type="entry name" value="Cytochrome P450"/>
    <property type="match status" value="1"/>
</dbReference>
<keyword evidence="11 15" id="KW-0503">Monooxygenase</keyword>
<keyword evidence="10 14" id="KW-0408">Iron</keyword>
<dbReference type="GO" id="GO:0016020">
    <property type="term" value="C:membrane"/>
    <property type="evidence" value="ECO:0007669"/>
    <property type="project" value="UniProtKB-SubCell"/>
</dbReference>
<evidence type="ECO:0000256" key="15">
    <source>
        <dbReference type="RuleBase" id="RU000461"/>
    </source>
</evidence>
<evidence type="ECO:0000256" key="9">
    <source>
        <dbReference type="ARBA" id="ARBA00023002"/>
    </source>
</evidence>
<dbReference type="InterPro" id="IPR002401">
    <property type="entry name" value="Cyt_P450_E_grp-I"/>
</dbReference>
<dbReference type="PROSITE" id="PS00086">
    <property type="entry name" value="CYTOCHROME_P450"/>
    <property type="match status" value="1"/>
</dbReference>
<dbReference type="GO" id="GO:0005506">
    <property type="term" value="F:iron ion binding"/>
    <property type="evidence" value="ECO:0007669"/>
    <property type="project" value="InterPro"/>
</dbReference>
<evidence type="ECO:0000256" key="5">
    <source>
        <dbReference type="ARBA" id="ARBA00022617"/>
    </source>
</evidence>
<name>A0AAW0CME3_9AGAR</name>
<evidence type="ECO:0000256" key="11">
    <source>
        <dbReference type="ARBA" id="ARBA00023033"/>
    </source>
</evidence>
<evidence type="ECO:0008006" key="18">
    <source>
        <dbReference type="Google" id="ProtNLM"/>
    </source>
</evidence>
<feature type="binding site" description="axial binding residue" evidence="14">
    <location>
        <position position="439"/>
    </location>
    <ligand>
        <name>heme</name>
        <dbReference type="ChEBI" id="CHEBI:30413"/>
    </ligand>
    <ligandPart>
        <name>Fe</name>
        <dbReference type="ChEBI" id="CHEBI:18248"/>
    </ligandPart>
</feature>
<evidence type="ECO:0000256" key="10">
    <source>
        <dbReference type="ARBA" id="ARBA00023004"/>
    </source>
</evidence>
<dbReference type="InterPro" id="IPR001128">
    <property type="entry name" value="Cyt_P450"/>
</dbReference>
<dbReference type="GO" id="GO:0016705">
    <property type="term" value="F:oxidoreductase activity, acting on paired donors, with incorporation or reduction of molecular oxygen"/>
    <property type="evidence" value="ECO:0007669"/>
    <property type="project" value="InterPro"/>
</dbReference>
<dbReference type="PANTHER" id="PTHR46300">
    <property type="entry name" value="P450, PUTATIVE (EUROFUNG)-RELATED-RELATED"/>
    <property type="match status" value="1"/>
</dbReference>
<evidence type="ECO:0000256" key="1">
    <source>
        <dbReference type="ARBA" id="ARBA00001971"/>
    </source>
</evidence>
<evidence type="ECO:0000313" key="17">
    <source>
        <dbReference type="Proteomes" id="UP001383192"/>
    </source>
</evidence>
<evidence type="ECO:0000256" key="3">
    <source>
        <dbReference type="ARBA" id="ARBA00005179"/>
    </source>
</evidence>
<evidence type="ECO:0000256" key="6">
    <source>
        <dbReference type="ARBA" id="ARBA00022692"/>
    </source>
</evidence>
<keyword evidence="6" id="KW-0812">Transmembrane</keyword>
<comment type="caution">
    <text evidence="16">The sequence shown here is derived from an EMBL/GenBank/DDBJ whole genome shotgun (WGS) entry which is preliminary data.</text>
</comment>
<keyword evidence="9 15" id="KW-0560">Oxidoreductase</keyword>
<dbReference type="AlphaFoldDB" id="A0AAW0CME3"/>